<dbReference type="PANTHER" id="PTHR45782">
    <property type="entry name" value="MITOCHONDRIAL RIBOSOME-ASSOCIATED GTPASE 1"/>
    <property type="match status" value="1"/>
</dbReference>
<comment type="function">
    <text evidence="3">Required for a late step of 50S ribosomal subunit assembly. Has GTPase activity.</text>
</comment>
<dbReference type="InterPro" id="IPR019991">
    <property type="entry name" value="GTP-bd_ribosome_bgen"/>
</dbReference>
<gene>
    <name evidence="6" type="primary">ylqF</name>
    <name evidence="6" type="ORF">H6G06_12160</name>
</gene>
<dbReference type="InterPro" id="IPR016478">
    <property type="entry name" value="GTPase_MTG1"/>
</dbReference>
<dbReference type="RefSeq" id="WP_190560400.1">
    <property type="nucleotide sequence ID" value="NZ_JACJQU010000005.1"/>
</dbReference>
<dbReference type="GO" id="GO:0005525">
    <property type="term" value="F:GTP binding"/>
    <property type="evidence" value="ECO:0007669"/>
    <property type="project" value="UniProtKB-KW"/>
</dbReference>
<dbReference type="InterPro" id="IPR027417">
    <property type="entry name" value="P-loop_NTPase"/>
</dbReference>
<dbReference type="PANTHER" id="PTHR45782:SF5">
    <property type="entry name" value="DAR GTPASE 3, CHLOROPLASTIC"/>
    <property type="match status" value="1"/>
</dbReference>
<reference evidence="7" key="1">
    <citation type="journal article" date="2020" name="ISME J.">
        <title>Comparative genomics reveals insights into cyanobacterial evolution and habitat adaptation.</title>
        <authorList>
            <person name="Chen M.Y."/>
            <person name="Teng W.K."/>
            <person name="Zhao L."/>
            <person name="Hu C.X."/>
            <person name="Zhou Y.K."/>
            <person name="Han B.P."/>
            <person name="Song L.R."/>
            <person name="Shu W.S."/>
        </authorList>
    </citation>
    <scope>NUCLEOTIDE SEQUENCE [LARGE SCALE GENOMIC DNA]</scope>
    <source>
        <strain evidence="7">FACHB-251</strain>
    </source>
</reference>
<evidence type="ECO:0000259" key="5">
    <source>
        <dbReference type="Pfam" id="PF01926"/>
    </source>
</evidence>
<dbReference type="InterPro" id="IPR023179">
    <property type="entry name" value="GTP-bd_ortho_bundle_sf"/>
</dbReference>
<accession>A0A926WHF7</accession>
<keyword evidence="7" id="KW-1185">Reference proteome</keyword>
<evidence type="ECO:0000256" key="3">
    <source>
        <dbReference type="PIRNR" id="PIRNR006230"/>
    </source>
</evidence>
<dbReference type="Gene3D" id="1.10.1580.10">
    <property type="match status" value="1"/>
</dbReference>
<dbReference type="GO" id="GO:0006412">
    <property type="term" value="P:translation"/>
    <property type="evidence" value="ECO:0007669"/>
    <property type="project" value="TreeGrafter"/>
</dbReference>
<evidence type="ECO:0000313" key="7">
    <source>
        <dbReference type="Proteomes" id="UP000662185"/>
    </source>
</evidence>
<proteinExistence type="inferred from homology"/>
<feature type="binding site" evidence="4">
    <location>
        <begin position="67"/>
        <end position="70"/>
    </location>
    <ligand>
        <name>GTP</name>
        <dbReference type="ChEBI" id="CHEBI:37565"/>
    </ligand>
</feature>
<dbReference type="NCBIfam" id="TIGR03596">
    <property type="entry name" value="GTPase_YlqF"/>
    <property type="match status" value="1"/>
</dbReference>
<keyword evidence="3" id="KW-0963">Cytoplasm</keyword>
<dbReference type="Proteomes" id="UP000662185">
    <property type="component" value="Unassembled WGS sequence"/>
</dbReference>
<dbReference type="GO" id="GO:0005737">
    <property type="term" value="C:cytoplasm"/>
    <property type="evidence" value="ECO:0007669"/>
    <property type="project" value="UniProtKB-SubCell"/>
</dbReference>
<dbReference type="PIRSF" id="PIRSF006230">
    <property type="entry name" value="MG442"/>
    <property type="match status" value="1"/>
</dbReference>
<keyword evidence="1 3" id="KW-0547">Nucleotide-binding</keyword>
<evidence type="ECO:0000313" key="6">
    <source>
        <dbReference type="EMBL" id="MBD2294227.1"/>
    </source>
</evidence>
<feature type="binding site" evidence="4">
    <location>
        <position position="183"/>
    </location>
    <ligand>
        <name>GTP</name>
        <dbReference type="ChEBI" id="CHEBI:37565"/>
    </ligand>
</feature>
<dbReference type="FunFam" id="3.40.50.300:FF:001189">
    <property type="entry name" value="DAR GTPase 3 chloroplastic"/>
    <property type="match status" value="1"/>
</dbReference>
<organism evidence="6 7">
    <name type="scientific">Anabaena sphaerica FACHB-251</name>
    <dbReference type="NCBI Taxonomy" id="2692883"/>
    <lineage>
        <taxon>Bacteria</taxon>
        <taxon>Bacillati</taxon>
        <taxon>Cyanobacteriota</taxon>
        <taxon>Cyanophyceae</taxon>
        <taxon>Nostocales</taxon>
        <taxon>Nostocaceae</taxon>
        <taxon>Anabaena</taxon>
    </lineage>
</organism>
<comment type="similarity">
    <text evidence="3">Belongs to the TRAFAC class YlqF/YawG GTPase family. MTG1 subfamily.</text>
</comment>
<comment type="subcellular location">
    <subcellularLocation>
        <location evidence="3">Cytoplasm</location>
    </subcellularLocation>
</comment>
<protein>
    <recommendedName>
        <fullName evidence="3">Ribosome biogenesis GTPase A</fullName>
    </recommendedName>
</protein>
<feature type="domain" description="G" evidence="5">
    <location>
        <begin position="132"/>
        <end position="192"/>
    </location>
</feature>
<dbReference type="Gene3D" id="3.40.50.300">
    <property type="entry name" value="P-loop containing nucleotide triphosphate hydrolases"/>
    <property type="match status" value="1"/>
</dbReference>
<dbReference type="PRINTS" id="PR00326">
    <property type="entry name" value="GTP1OBG"/>
</dbReference>
<dbReference type="GO" id="GO:0003924">
    <property type="term" value="F:GTPase activity"/>
    <property type="evidence" value="ECO:0007669"/>
    <property type="project" value="TreeGrafter"/>
</dbReference>
<dbReference type="EMBL" id="JACJQU010000005">
    <property type="protein sequence ID" value="MBD2294227.1"/>
    <property type="molecule type" value="Genomic_DNA"/>
</dbReference>
<comment type="caution">
    <text evidence="6">The sequence shown here is derived from an EMBL/GenBank/DDBJ whole genome shotgun (WGS) entry which is preliminary data.</text>
</comment>
<dbReference type="AlphaFoldDB" id="A0A926WHF7"/>
<dbReference type="SUPFAM" id="SSF52540">
    <property type="entry name" value="P-loop containing nucleoside triphosphate hydrolases"/>
    <property type="match status" value="1"/>
</dbReference>
<name>A0A926WHF7_9NOST</name>
<evidence type="ECO:0000256" key="1">
    <source>
        <dbReference type="ARBA" id="ARBA00022741"/>
    </source>
</evidence>
<dbReference type="Pfam" id="PF01926">
    <property type="entry name" value="MMR_HSR1"/>
    <property type="match status" value="1"/>
</dbReference>
<dbReference type="InterPro" id="IPR006073">
    <property type="entry name" value="GTP-bd"/>
</dbReference>
<sequence length="293" mass="32912">MSITQNYKLNLIQWYPGHIAKAEKKLQEQLKRVDVVLEVRDARIPLATNHPQMNDWVGSKSRVLVINRLDMISPQVRSVWENWFKSQEQVPYFTNAQHGQGIAAIAKAAQAAGIELNKRRKDRGMLPRAVRAVVIGFPNVGKSALINRLLGKRVVESAARPGVTRQLRWVRISEQLQLLDAPGVIPSRLENQAAAVKLAICDDIGEASYDNQLVAAAFVDILNELQETHPHLLPPHPLLSRYEVDSIIHTGEAYLQVLAEHRYKGDVERAARTLITDFRKGLLGNIPLEIPPH</sequence>
<evidence type="ECO:0000256" key="4">
    <source>
        <dbReference type="PIRSR" id="PIRSR006230-1"/>
    </source>
</evidence>
<dbReference type="CDD" id="cd01856">
    <property type="entry name" value="YlqF"/>
    <property type="match status" value="1"/>
</dbReference>
<evidence type="ECO:0000256" key="2">
    <source>
        <dbReference type="ARBA" id="ARBA00023134"/>
    </source>
</evidence>
<keyword evidence="2 3" id="KW-0342">GTP-binding</keyword>